<organism evidence="12 13">
    <name type="scientific">Sphagnum jensenii</name>
    <dbReference type="NCBI Taxonomy" id="128206"/>
    <lineage>
        <taxon>Eukaryota</taxon>
        <taxon>Viridiplantae</taxon>
        <taxon>Streptophyta</taxon>
        <taxon>Embryophyta</taxon>
        <taxon>Bryophyta</taxon>
        <taxon>Sphagnophytina</taxon>
        <taxon>Sphagnopsida</taxon>
        <taxon>Sphagnales</taxon>
        <taxon>Sphagnaceae</taxon>
        <taxon>Sphagnum</taxon>
    </lineage>
</organism>
<accession>A0ABP0X2K4</accession>
<gene>
    <name evidence="12" type="ORF">CSSPJE1EN1_LOCUS18149</name>
</gene>
<comment type="cofactor">
    <cofactor evidence="1">
        <name>Fe(2+)</name>
        <dbReference type="ChEBI" id="CHEBI:29033"/>
    </cofactor>
</comment>
<evidence type="ECO:0008006" key="14">
    <source>
        <dbReference type="Google" id="ProtNLM"/>
    </source>
</evidence>
<dbReference type="SUPFAM" id="SSF47240">
    <property type="entry name" value="Ferritin-like"/>
    <property type="match status" value="1"/>
</dbReference>
<dbReference type="PANTHER" id="PTHR31155:SF9">
    <property type="entry name" value="STEAROYL-[ACYL-CARRIER-PROTEIN] 9-DESATURASE 7, CHLOROPLASTIC"/>
    <property type="match status" value="1"/>
</dbReference>
<dbReference type="PANTHER" id="PTHR31155">
    <property type="entry name" value="ACYL- ACYL-CARRIER-PROTEIN DESATURASE-RELATED"/>
    <property type="match status" value="1"/>
</dbReference>
<evidence type="ECO:0000256" key="4">
    <source>
        <dbReference type="ARBA" id="ARBA00022516"/>
    </source>
</evidence>
<dbReference type="InterPro" id="IPR012348">
    <property type="entry name" value="RNR-like"/>
</dbReference>
<proteinExistence type="inferred from homology"/>
<evidence type="ECO:0000256" key="10">
    <source>
        <dbReference type="ARBA" id="ARBA00023098"/>
    </source>
</evidence>
<name>A0ABP0X2K4_9BRYO</name>
<dbReference type="Gene3D" id="1.10.620.20">
    <property type="entry name" value="Ribonucleotide Reductase, subunit A"/>
    <property type="match status" value="1"/>
</dbReference>
<dbReference type="CDD" id="cd01050">
    <property type="entry name" value="Acyl_ACP_Desat"/>
    <property type="match status" value="1"/>
</dbReference>
<evidence type="ECO:0000256" key="2">
    <source>
        <dbReference type="ARBA" id="ARBA00008749"/>
    </source>
</evidence>
<dbReference type="InterPro" id="IPR009078">
    <property type="entry name" value="Ferritin-like_SF"/>
</dbReference>
<evidence type="ECO:0000256" key="1">
    <source>
        <dbReference type="ARBA" id="ARBA00001954"/>
    </source>
</evidence>
<evidence type="ECO:0000256" key="5">
    <source>
        <dbReference type="ARBA" id="ARBA00022723"/>
    </source>
</evidence>
<keyword evidence="4" id="KW-0444">Lipid biosynthesis</keyword>
<keyword evidence="5" id="KW-0479">Metal-binding</keyword>
<dbReference type="Pfam" id="PF03405">
    <property type="entry name" value="FA_desaturase_2"/>
    <property type="match status" value="1"/>
</dbReference>
<evidence type="ECO:0000256" key="9">
    <source>
        <dbReference type="ARBA" id="ARBA00023004"/>
    </source>
</evidence>
<evidence type="ECO:0000256" key="7">
    <source>
        <dbReference type="ARBA" id="ARBA00022946"/>
    </source>
</evidence>
<comment type="subunit">
    <text evidence="3">Homodimer.</text>
</comment>
<evidence type="ECO:0000313" key="12">
    <source>
        <dbReference type="EMBL" id="CAK9272671.1"/>
    </source>
</evidence>
<keyword evidence="7" id="KW-0809">Transit peptide</keyword>
<reference evidence="12" key="1">
    <citation type="submission" date="2024-02" db="EMBL/GenBank/DDBJ databases">
        <authorList>
            <consortium name="ELIXIR-Norway"/>
            <consortium name="Elixir Norway"/>
        </authorList>
    </citation>
    <scope>NUCLEOTIDE SEQUENCE</scope>
</reference>
<evidence type="ECO:0000256" key="6">
    <source>
        <dbReference type="ARBA" id="ARBA00022832"/>
    </source>
</evidence>
<dbReference type="EMBL" id="OZ020100">
    <property type="protein sequence ID" value="CAK9272671.1"/>
    <property type="molecule type" value="Genomic_DNA"/>
</dbReference>
<comment type="similarity">
    <text evidence="2">Belongs to the fatty acid desaturase type 2 family.</text>
</comment>
<evidence type="ECO:0000256" key="3">
    <source>
        <dbReference type="ARBA" id="ARBA00011738"/>
    </source>
</evidence>
<protein>
    <recommendedName>
        <fullName evidence="14">Acyl-[acyl-carrier-protein] desaturase</fullName>
    </recommendedName>
</protein>
<dbReference type="Proteomes" id="UP001497444">
    <property type="component" value="Chromosome 5"/>
</dbReference>
<dbReference type="InterPro" id="IPR005067">
    <property type="entry name" value="Fatty_acid_desaturase-2"/>
</dbReference>
<keyword evidence="13" id="KW-1185">Reference proteome</keyword>
<evidence type="ECO:0000313" key="13">
    <source>
        <dbReference type="Proteomes" id="UP001497444"/>
    </source>
</evidence>
<keyword evidence="11" id="KW-0275">Fatty acid biosynthesis</keyword>
<keyword evidence="10" id="KW-0443">Lipid metabolism</keyword>
<evidence type="ECO:0000256" key="8">
    <source>
        <dbReference type="ARBA" id="ARBA00023002"/>
    </source>
</evidence>
<keyword evidence="9" id="KW-0408">Iron</keyword>
<keyword evidence="6" id="KW-0276">Fatty acid metabolism</keyword>
<sequence length="455" mass="50127">MYIMAGMTMSVPVGRVTVPSTKLVVAAAATVASSRSCINSLSNNHNVSASCSSASSSGSLASSAMSGTKLSLASLVRAPMAKPVGRAGGEISAMTVTIPQKLRGADLNGAPKEKHSQAVHSLSPEKRELFNSLEDWAESTLLPYLKPVDKCWQPQDYLPDPSSEGFMDEVKELQERAAGLPDDYLVCLVGDMITEEALPTYQSMLNTLHGTRDETGASPSPWGIWTRAWTAEENRHGDLLNKYLYLTGRVDMRQIEKTIQYLIGSGMDPQTESNPYLGFVYTSFQERATFISHGNTARHAKNFGDAKLATVCGLIAADEKRHENAYSKIVEKLFELDPEGAMLAFAEMMRKKISMPAHLMYDGQNEQLFDDYSLVAQRTGVYTARDYADIMEHLVNRWNVASVQGLSSEAQKAQEYVCSLPPRIRKLDERAQAKVKKGPKAGSFSWIFNREFTLL</sequence>
<evidence type="ECO:0000256" key="11">
    <source>
        <dbReference type="ARBA" id="ARBA00023160"/>
    </source>
</evidence>
<keyword evidence="8" id="KW-0560">Oxidoreductase</keyword>